<evidence type="ECO:0000256" key="1">
    <source>
        <dbReference type="SAM" id="Phobius"/>
    </source>
</evidence>
<evidence type="ECO:0000313" key="2">
    <source>
        <dbReference type="EMBL" id="GIE69514.1"/>
    </source>
</evidence>
<evidence type="ECO:0000313" key="3">
    <source>
        <dbReference type="Proteomes" id="UP000624709"/>
    </source>
</evidence>
<accession>A0ABQ4BFR1</accession>
<feature type="transmembrane region" description="Helical" evidence="1">
    <location>
        <begin position="36"/>
        <end position="56"/>
    </location>
</feature>
<reference evidence="2 3" key="1">
    <citation type="submission" date="2021-01" db="EMBL/GenBank/DDBJ databases">
        <title>Whole genome shotgun sequence of Actinoplanes palleronii NBRC 14916.</title>
        <authorList>
            <person name="Komaki H."/>
            <person name="Tamura T."/>
        </authorList>
    </citation>
    <scope>NUCLEOTIDE SEQUENCE [LARGE SCALE GENOMIC DNA]</scope>
    <source>
        <strain evidence="2 3">NBRC 14916</strain>
    </source>
</reference>
<name>A0ABQ4BFR1_9ACTN</name>
<comment type="caution">
    <text evidence="2">The sequence shown here is derived from an EMBL/GenBank/DDBJ whole genome shotgun (WGS) entry which is preliminary data.</text>
</comment>
<dbReference type="Proteomes" id="UP000624709">
    <property type="component" value="Unassembled WGS sequence"/>
</dbReference>
<proteinExistence type="predicted"/>
<gene>
    <name evidence="2" type="ORF">Apa02nite_056220</name>
</gene>
<dbReference type="RefSeq" id="WP_203827661.1">
    <property type="nucleotide sequence ID" value="NZ_BAAATY010000019.1"/>
</dbReference>
<sequence>MFGLGIGAVALAWGVLVAFLDQPAAPTGRHVDRLCTGLLIAGAAVTITGGVLAATVHW</sequence>
<organism evidence="2 3">
    <name type="scientific">Actinoplanes palleronii</name>
    <dbReference type="NCBI Taxonomy" id="113570"/>
    <lineage>
        <taxon>Bacteria</taxon>
        <taxon>Bacillati</taxon>
        <taxon>Actinomycetota</taxon>
        <taxon>Actinomycetes</taxon>
        <taxon>Micromonosporales</taxon>
        <taxon>Micromonosporaceae</taxon>
        <taxon>Actinoplanes</taxon>
    </lineage>
</organism>
<dbReference type="EMBL" id="BOMS01000088">
    <property type="protein sequence ID" value="GIE69514.1"/>
    <property type="molecule type" value="Genomic_DNA"/>
</dbReference>
<keyword evidence="1" id="KW-1133">Transmembrane helix</keyword>
<keyword evidence="3" id="KW-1185">Reference proteome</keyword>
<keyword evidence="1" id="KW-0472">Membrane</keyword>
<protein>
    <submittedName>
        <fullName evidence="2">Uncharacterized protein</fullName>
    </submittedName>
</protein>
<keyword evidence="1" id="KW-0812">Transmembrane</keyword>